<keyword evidence="2" id="KW-1185">Reference proteome</keyword>
<organism evidence="1 2">
    <name type="scientific">Burkholderia savannae</name>
    <dbReference type="NCBI Taxonomy" id="1637837"/>
    <lineage>
        <taxon>Bacteria</taxon>
        <taxon>Pseudomonadati</taxon>
        <taxon>Pseudomonadota</taxon>
        <taxon>Betaproteobacteria</taxon>
        <taxon>Burkholderiales</taxon>
        <taxon>Burkholderiaceae</taxon>
        <taxon>Burkholderia</taxon>
        <taxon>pseudomallei group</taxon>
    </lineage>
</organism>
<comment type="caution">
    <text evidence="1">The sequence shown here is derived from an EMBL/GenBank/DDBJ whole genome shotgun (WGS) entry which is preliminary data.</text>
</comment>
<gene>
    <name evidence="1" type="ORF">WS72_19805</name>
</gene>
<sequence>MHKRLGAMNPSVISAHAEAIDALSLSTCVAMVMFALGKPRVGAVALFSIAALPFRMELAAPHGAAPPQRAESRCVGRSERTKLTVAAYLF</sequence>
<accession>A0ABR5T1Z5</accession>
<proteinExistence type="predicted"/>
<evidence type="ECO:0000313" key="2">
    <source>
        <dbReference type="Proteomes" id="UP000070255"/>
    </source>
</evidence>
<dbReference type="Proteomes" id="UP000070255">
    <property type="component" value="Unassembled WGS sequence"/>
</dbReference>
<dbReference type="EMBL" id="LNJQ01000004">
    <property type="protein sequence ID" value="KWZ37252.1"/>
    <property type="molecule type" value="Genomic_DNA"/>
</dbReference>
<protein>
    <submittedName>
        <fullName evidence="1">Uncharacterized protein</fullName>
    </submittedName>
</protein>
<name>A0ABR5T1Z5_9BURK</name>
<reference evidence="1 2" key="1">
    <citation type="submission" date="2015-11" db="EMBL/GenBank/DDBJ databases">
        <authorList>
            <person name="Sahl J."/>
            <person name="Wagner D."/>
            <person name="Keim P."/>
        </authorList>
    </citation>
    <scope>NUCLEOTIDE SEQUENCE [LARGE SCALE GENOMIC DNA]</scope>
    <source>
        <strain evidence="1 2">BDU18</strain>
    </source>
</reference>
<evidence type="ECO:0000313" key="1">
    <source>
        <dbReference type="EMBL" id="KWZ37252.1"/>
    </source>
</evidence>